<feature type="transmembrane region" description="Helical" evidence="7">
    <location>
        <begin position="42"/>
        <end position="62"/>
    </location>
</feature>
<dbReference type="PANTHER" id="PTHR30619">
    <property type="entry name" value="DNA INTERNALIZATION/COMPETENCE PROTEIN COMEC/REC2"/>
    <property type="match status" value="1"/>
</dbReference>
<feature type="compositionally biased region" description="Polar residues" evidence="6">
    <location>
        <begin position="664"/>
        <end position="675"/>
    </location>
</feature>
<gene>
    <name evidence="9" type="ORF">DFO65_10797</name>
</gene>
<dbReference type="AlphaFoldDB" id="A0A366IGT8"/>
<feature type="transmembrane region" description="Helical" evidence="7">
    <location>
        <begin position="408"/>
        <end position="438"/>
    </location>
</feature>
<feature type="transmembrane region" description="Helical" evidence="7">
    <location>
        <begin position="278"/>
        <end position="304"/>
    </location>
</feature>
<keyword evidence="5 7" id="KW-0472">Membrane</keyword>
<feature type="transmembrane region" description="Helical" evidence="7">
    <location>
        <begin position="82"/>
        <end position="101"/>
    </location>
</feature>
<accession>A0A366IGT8</accession>
<keyword evidence="2" id="KW-1003">Cell membrane</keyword>
<dbReference type="InterPro" id="IPR036866">
    <property type="entry name" value="RibonucZ/Hydroxyglut_hydro"/>
</dbReference>
<keyword evidence="3 7" id="KW-0812">Transmembrane</keyword>
<dbReference type="Pfam" id="PF03772">
    <property type="entry name" value="Competence"/>
    <property type="match status" value="1"/>
</dbReference>
<organism evidence="9 10">
    <name type="scientific">Brevibacterium celere</name>
    <dbReference type="NCBI Taxonomy" id="225845"/>
    <lineage>
        <taxon>Bacteria</taxon>
        <taxon>Bacillati</taxon>
        <taxon>Actinomycetota</taxon>
        <taxon>Actinomycetes</taxon>
        <taxon>Micrococcales</taxon>
        <taxon>Brevibacteriaceae</taxon>
        <taxon>Brevibacterium</taxon>
    </lineage>
</organism>
<evidence type="ECO:0000256" key="4">
    <source>
        <dbReference type="ARBA" id="ARBA00022989"/>
    </source>
</evidence>
<feature type="transmembrane region" description="Helical" evidence="7">
    <location>
        <begin position="470"/>
        <end position="491"/>
    </location>
</feature>
<sequence length="800" mass="82133">MRSAGTPRTGNAPGLGMSLVARSTAAARLGRATALWPGSTRLLLCAVGLWALALASPGPWALLLTPAVAMAGFACLGARHHLGVGLILFACLATVQLFAAAGGPGPVGGPGTAAQRSSVAGLVVGRGEPGTSGWSRLTVASTTGLVEVLSPSVPAVGSRVEMTTESLGDIRITRTEPAVLEEPGPLWQWRNEVRAQLREDSLSTGHRGGRLLPGLVVGDTAPQDARMRDDMRIVSLSHVSAVSGTNVTIVVVGAGLFAGLCRAGPRTRVGVGMLTCAFYLIIVGFEPSAIRAAAMAIAVALVFLRGGGISPVAVISASVCTLLSLVPLLASTVGFVLSVASTAAIMFVVPPLVRVLTVRLRRVPALIVSALAVPLIAQLACTPVLVAIDPKVGLWSVPANALAGPAVLPATVLGFLALVCGGLGLLGVPVIAVCATVFAWAGSACAWWIVAVAQLFAGLPGAALDWPAPPWGTVIALVLLVIAGAGAWLVLRWRLWGIPVLVVAVALTALVVVAQRGRLPAADWVVLVCDVGQGSATVVNLGAGTGLVVDTGEEPKPVDECLDTAGVEDVELVISHFDADHSAGWEGTTWSRSIERLWLSPNAASGEAPQRIAEGTGAEVVTVQRGRRMRLGAADIEILWPPAPAVQGPTQEGSVQPGPAEQGSALSAPTQSPGQRNPLRPAEDSAARNEESLVLRIEIGGLSLLAPGDIGEDEQFVLAQSLQPVDVLLAPHHGSSDLSEDFYTAAGARLGAVSVGDNSYGHPTRRSLSAFGPVPVARTDRCGTIAIYPDARFSTERTCR</sequence>
<dbReference type="NCBIfam" id="TIGR00360">
    <property type="entry name" value="ComEC_N-term"/>
    <property type="match status" value="1"/>
</dbReference>
<evidence type="ECO:0000313" key="9">
    <source>
        <dbReference type="EMBL" id="RBP70779.1"/>
    </source>
</evidence>
<comment type="caution">
    <text evidence="9">The sequence shown here is derived from an EMBL/GenBank/DDBJ whole genome shotgun (WGS) entry which is preliminary data.</text>
</comment>
<dbReference type="Gene3D" id="3.60.15.10">
    <property type="entry name" value="Ribonuclease Z/Hydroxyacylglutathione hydrolase-like"/>
    <property type="match status" value="1"/>
</dbReference>
<dbReference type="GO" id="GO:0005886">
    <property type="term" value="C:plasma membrane"/>
    <property type="evidence" value="ECO:0007669"/>
    <property type="project" value="UniProtKB-SubCell"/>
</dbReference>
<protein>
    <submittedName>
        <fullName evidence="9">Competence protein ComEC</fullName>
    </submittedName>
</protein>
<feature type="transmembrane region" description="Helical" evidence="7">
    <location>
        <begin position="365"/>
        <end position="388"/>
    </location>
</feature>
<evidence type="ECO:0000256" key="7">
    <source>
        <dbReference type="SAM" id="Phobius"/>
    </source>
</evidence>
<evidence type="ECO:0000256" key="5">
    <source>
        <dbReference type="ARBA" id="ARBA00023136"/>
    </source>
</evidence>
<comment type="subcellular location">
    <subcellularLocation>
        <location evidence="1">Cell membrane</location>
        <topology evidence="1">Multi-pass membrane protein</topology>
    </subcellularLocation>
</comment>
<feature type="transmembrane region" description="Helical" evidence="7">
    <location>
        <begin position="236"/>
        <end position="258"/>
    </location>
</feature>
<evidence type="ECO:0000256" key="2">
    <source>
        <dbReference type="ARBA" id="ARBA00022475"/>
    </source>
</evidence>
<keyword evidence="10" id="KW-1185">Reference proteome</keyword>
<dbReference type="Proteomes" id="UP000253509">
    <property type="component" value="Unassembled WGS sequence"/>
</dbReference>
<dbReference type="InterPro" id="IPR004477">
    <property type="entry name" value="ComEC_N"/>
</dbReference>
<feature type="transmembrane region" description="Helical" evidence="7">
    <location>
        <begin position="496"/>
        <end position="514"/>
    </location>
</feature>
<feature type="transmembrane region" description="Helical" evidence="7">
    <location>
        <begin position="445"/>
        <end position="464"/>
    </location>
</feature>
<evidence type="ECO:0000256" key="3">
    <source>
        <dbReference type="ARBA" id="ARBA00022692"/>
    </source>
</evidence>
<keyword evidence="4 7" id="KW-1133">Transmembrane helix</keyword>
<feature type="region of interest" description="Disordered" evidence="6">
    <location>
        <begin position="643"/>
        <end position="687"/>
    </location>
</feature>
<reference evidence="9 10" key="1">
    <citation type="submission" date="2018-06" db="EMBL/GenBank/DDBJ databases">
        <title>Freshwater and sediment microbial communities from various areas in North America, analyzing microbe dynamics in response to fracking.</title>
        <authorList>
            <person name="Lamendella R."/>
        </authorList>
    </citation>
    <scope>NUCLEOTIDE SEQUENCE [LARGE SCALE GENOMIC DNA]</scope>
    <source>
        <strain evidence="9 10">3b_TX</strain>
    </source>
</reference>
<dbReference type="PANTHER" id="PTHR30619:SF1">
    <property type="entry name" value="RECOMBINATION PROTEIN 2"/>
    <property type="match status" value="1"/>
</dbReference>
<evidence type="ECO:0000256" key="1">
    <source>
        <dbReference type="ARBA" id="ARBA00004651"/>
    </source>
</evidence>
<dbReference type="EMBL" id="QNSB01000007">
    <property type="protein sequence ID" value="RBP70779.1"/>
    <property type="molecule type" value="Genomic_DNA"/>
</dbReference>
<name>A0A366IGT8_9MICO</name>
<evidence type="ECO:0000313" key="10">
    <source>
        <dbReference type="Proteomes" id="UP000253509"/>
    </source>
</evidence>
<proteinExistence type="predicted"/>
<dbReference type="InterPro" id="IPR052159">
    <property type="entry name" value="Competence_DNA_uptake"/>
</dbReference>
<evidence type="ECO:0000256" key="6">
    <source>
        <dbReference type="SAM" id="MobiDB-lite"/>
    </source>
</evidence>
<dbReference type="SUPFAM" id="SSF56281">
    <property type="entry name" value="Metallo-hydrolase/oxidoreductase"/>
    <property type="match status" value="1"/>
</dbReference>
<feature type="transmembrane region" description="Helical" evidence="7">
    <location>
        <begin position="335"/>
        <end position="353"/>
    </location>
</feature>
<feature type="domain" description="ComEC/Rec2-related protein" evidence="8">
    <location>
        <begin position="215"/>
        <end position="488"/>
    </location>
</feature>
<evidence type="ECO:0000259" key="8">
    <source>
        <dbReference type="Pfam" id="PF03772"/>
    </source>
</evidence>